<dbReference type="PROSITE" id="PS51257">
    <property type="entry name" value="PROKAR_LIPOPROTEIN"/>
    <property type="match status" value="1"/>
</dbReference>
<proteinExistence type="predicted"/>
<dbReference type="NCBIfam" id="TIGR02001">
    <property type="entry name" value="gcw_chp"/>
    <property type="match status" value="1"/>
</dbReference>
<dbReference type="InterPro" id="IPR010239">
    <property type="entry name" value="CHP02001"/>
</dbReference>
<dbReference type="RefSeq" id="WP_323438594.1">
    <property type="nucleotide sequence ID" value="NZ_JAYFUH010000105.1"/>
</dbReference>
<evidence type="ECO:0000256" key="1">
    <source>
        <dbReference type="SAM" id="SignalP"/>
    </source>
</evidence>
<comment type="caution">
    <text evidence="2">The sequence shown here is derived from an EMBL/GenBank/DDBJ whole genome shotgun (WGS) entry which is preliminary data.</text>
</comment>
<protein>
    <submittedName>
        <fullName evidence="2">TorF family putative porin</fullName>
    </submittedName>
</protein>
<dbReference type="Proteomes" id="UP001301653">
    <property type="component" value="Unassembled WGS sequence"/>
</dbReference>
<evidence type="ECO:0000313" key="2">
    <source>
        <dbReference type="EMBL" id="MEA5667676.1"/>
    </source>
</evidence>
<dbReference type="Pfam" id="PF09694">
    <property type="entry name" value="Gcw_chp"/>
    <property type="match status" value="1"/>
</dbReference>
<keyword evidence="3" id="KW-1185">Reference proteome</keyword>
<dbReference type="EMBL" id="JAYFUH010000105">
    <property type="protein sequence ID" value="MEA5667676.1"/>
    <property type="molecule type" value="Genomic_DNA"/>
</dbReference>
<accession>A0ABU5V2U5</accession>
<name>A0ABU5V2U5_9GAMM</name>
<sequence length="231" mass="24996">MKPSTLLLPILVAATFGCNPDAFAATISGNATLTSDYVWRGSSQTQGDAAVQAGFRVAAAEGLYAAVSGSNVEFAPQVHASSELDVSVGWAGALSPEWSIDANLLHYRYPATTVDLNWTELNTTVTWRRDYWLSLGWSSQALGTRQDGLYSQLGARWPVNERLRLEAMAGYYALQDARGGGYAHGQLNAIWSVVTPLEVRLSVHGTDRHARALFGDDLAGTRWEMAVQGAF</sequence>
<keyword evidence="1" id="KW-0732">Signal</keyword>
<organism evidence="2 3">
    <name type="scientific">Stenotrophomonas capsici</name>
    <dbReference type="NCBI Taxonomy" id="3110230"/>
    <lineage>
        <taxon>Bacteria</taxon>
        <taxon>Pseudomonadati</taxon>
        <taxon>Pseudomonadota</taxon>
        <taxon>Gammaproteobacteria</taxon>
        <taxon>Lysobacterales</taxon>
        <taxon>Lysobacteraceae</taxon>
        <taxon>Stenotrophomonas</taxon>
    </lineage>
</organism>
<feature type="chain" id="PRO_5046080021" evidence="1">
    <location>
        <begin position="25"/>
        <end position="231"/>
    </location>
</feature>
<reference evidence="2 3" key="1">
    <citation type="submission" date="2023-12" db="EMBL/GenBank/DDBJ databases">
        <title>Stenotrophomonas guangdongensis sp. nov., isolated from wilted pepper plants (Capsicum annuum).</title>
        <authorList>
            <person name="Qiu M."/>
            <person name="Li Y."/>
            <person name="Liu Q."/>
            <person name="Zhang X."/>
            <person name="Huang Y."/>
            <person name="Guo R."/>
            <person name="Hu M."/>
            <person name="Zhou J."/>
            <person name="Zhou X."/>
        </authorList>
    </citation>
    <scope>NUCLEOTIDE SEQUENCE [LARGE SCALE GENOMIC DNA]</scope>
    <source>
        <strain evidence="2 3">MH1</strain>
    </source>
</reference>
<evidence type="ECO:0000313" key="3">
    <source>
        <dbReference type="Proteomes" id="UP001301653"/>
    </source>
</evidence>
<feature type="signal peptide" evidence="1">
    <location>
        <begin position="1"/>
        <end position="24"/>
    </location>
</feature>
<gene>
    <name evidence="2" type="ORF">VA603_09055</name>
</gene>